<dbReference type="Proteomes" id="UP000753802">
    <property type="component" value="Unassembled WGS sequence"/>
</dbReference>
<sequence>MIANMNYLPGETVLVVNDKGELAGEARVNMFIVEEQRYSVNFLYKQTNEFEKIKLPPYHLRKRKQPLFNGEN</sequence>
<dbReference type="EMBL" id="JAACJS010000015">
    <property type="protein sequence ID" value="NCI51328.1"/>
    <property type="molecule type" value="Genomic_DNA"/>
</dbReference>
<keyword evidence="2" id="KW-1185">Reference proteome</keyword>
<organism evidence="1 2">
    <name type="scientific">Sediminibacterium roseum</name>
    <dbReference type="NCBI Taxonomy" id="1978412"/>
    <lineage>
        <taxon>Bacteria</taxon>
        <taxon>Pseudomonadati</taxon>
        <taxon>Bacteroidota</taxon>
        <taxon>Chitinophagia</taxon>
        <taxon>Chitinophagales</taxon>
        <taxon>Chitinophagaceae</taxon>
        <taxon>Sediminibacterium</taxon>
    </lineage>
</organism>
<evidence type="ECO:0000313" key="1">
    <source>
        <dbReference type="EMBL" id="NCI51328.1"/>
    </source>
</evidence>
<proteinExistence type="predicted"/>
<name>A0ABW9ZZ67_9BACT</name>
<accession>A0ABW9ZZ67</accession>
<protein>
    <submittedName>
        <fullName evidence="1">Uncharacterized protein</fullName>
    </submittedName>
</protein>
<evidence type="ECO:0000313" key="2">
    <source>
        <dbReference type="Proteomes" id="UP000753802"/>
    </source>
</evidence>
<dbReference type="RefSeq" id="WP_161819613.1">
    <property type="nucleotide sequence ID" value="NZ_JAACJS010000015.1"/>
</dbReference>
<reference evidence="1 2" key="1">
    <citation type="submission" date="2020-01" db="EMBL/GenBank/DDBJ databases">
        <title>Genome analysis.</title>
        <authorList>
            <person name="Wu S."/>
            <person name="Wang G."/>
        </authorList>
    </citation>
    <scope>NUCLEOTIDE SEQUENCE [LARGE SCALE GENOMIC DNA]</scope>
    <source>
        <strain evidence="1 2">SYL130</strain>
    </source>
</reference>
<gene>
    <name evidence="1" type="ORF">GWC95_15475</name>
</gene>
<comment type="caution">
    <text evidence="1">The sequence shown here is derived from an EMBL/GenBank/DDBJ whole genome shotgun (WGS) entry which is preliminary data.</text>
</comment>